<evidence type="ECO:0000313" key="16">
    <source>
        <dbReference type="Proteomes" id="UP000316621"/>
    </source>
</evidence>
<feature type="domain" description="Btz" evidence="14">
    <location>
        <begin position="48"/>
        <end position="101"/>
    </location>
</feature>
<dbReference type="GO" id="GO:0051028">
    <property type="term" value="P:mRNA transport"/>
    <property type="evidence" value="ECO:0007669"/>
    <property type="project" value="UniProtKB-KW"/>
</dbReference>
<evidence type="ECO:0000256" key="6">
    <source>
        <dbReference type="ARBA" id="ARBA00022664"/>
    </source>
</evidence>
<dbReference type="GO" id="GO:0008380">
    <property type="term" value="P:RNA splicing"/>
    <property type="evidence" value="ECO:0007669"/>
    <property type="project" value="UniProtKB-KW"/>
</dbReference>
<evidence type="ECO:0000256" key="13">
    <source>
        <dbReference type="SAM" id="MobiDB-lite"/>
    </source>
</evidence>
<evidence type="ECO:0000256" key="1">
    <source>
        <dbReference type="ARBA" id="ARBA00004123"/>
    </source>
</evidence>
<dbReference type="AlphaFoldDB" id="A0A4Y7J754"/>
<keyword evidence="6" id="KW-0507">mRNA processing</keyword>
<evidence type="ECO:0000256" key="7">
    <source>
        <dbReference type="ARBA" id="ARBA00022816"/>
    </source>
</evidence>
<keyword evidence="7" id="KW-0509">mRNA transport</keyword>
<keyword evidence="11" id="KW-0508">mRNA splicing</keyword>
<comment type="similarity">
    <text evidence="3">Belongs to the CASC3 family.</text>
</comment>
<evidence type="ECO:0000256" key="9">
    <source>
        <dbReference type="ARBA" id="ARBA00022884"/>
    </source>
</evidence>
<dbReference type="GO" id="GO:0006397">
    <property type="term" value="P:mRNA processing"/>
    <property type="evidence" value="ECO:0007669"/>
    <property type="project" value="UniProtKB-KW"/>
</dbReference>
<dbReference type="PANTHER" id="PTHR36364:SF1">
    <property type="entry name" value="OS03G0203000 PROTEIN"/>
    <property type="match status" value="1"/>
</dbReference>
<sequence>MVKPRRGKKKEKKKKPEIESRRWLKDALPLETTLVPESKIEPDNVNKELSKSADGKDGAKHFSGASEIPRSGSFFEHDERGSAAQGGRSFGRRDSNDYGHVSNPKDRSTGVAVTKK</sequence>
<accession>A0A4Y7J754</accession>
<dbReference type="GO" id="GO:0006417">
    <property type="term" value="P:regulation of translation"/>
    <property type="evidence" value="ECO:0007669"/>
    <property type="project" value="UniProtKB-KW"/>
</dbReference>
<keyword evidence="10" id="KW-0866">Nonsense-mediated mRNA decay</keyword>
<organism evidence="15 16">
    <name type="scientific">Papaver somniferum</name>
    <name type="common">Opium poppy</name>
    <dbReference type="NCBI Taxonomy" id="3469"/>
    <lineage>
        <taxon>Eukaryota</taxon>
        <taxon>Viridiplantae</taxon>
        <taxon>Streptophyta</taxon>
        <taxon>Embryophyta</taxon>
        <taxon>Tracheophyta</taxon>
        <taxon>Spermatophyta</taxon>
        <taxon>Magnoliopsida</taxon>
        <taxon>Ranunculales</taxon>
        <taxon>Papaveraceae</taxon>
        <taxon>Papaveroideae</taxon>
        <taxon>Papaver</taxon>
    </lineage>
</organism>
<reference evidence="15 16" key="1">
    <citation type="journal article" date="2018" name="Science">
        <title>The opium poppy genome and morphinan production.</title>
        <authorList>
            <person name="Guo L."/>
            <person name="Winzer T."/>
            <person name="Yang X."/>
            <person name="Li Y."/>
            <person name="Ning Z."/>
            <person name="He Z."/>
            <person name="Teodor R."/>
            <person name="Lu Y."/>
            <person name="Bowser T.A."/>
            <person name="Graham I.A."/>
            <person name="Ye K."/>
        </authorList>
    </citation>
    <scope>NUCLEOTIDE SEQUENCE [LARGE SCALE GENOMIC DNA]</scope>
    <source>
        <strain evidence="16">cv. HN1</strain>
        <tissue evidence="15">Leaves</tissue>
    </source>
</reference>
<evidence type="ECO:0000259" key="14">
    <source>
        <dbReference type="Pfam" id="PF09405"/>
    </source>
</evidence>
<evidence type="ECO:0000256" key="5">
    <source>
        <dbReference type="ARBA" id="ARBA00022490"/>
    </source>
</evidence>
<evidence type="ECO:0000256" key="4">
    <source>
        <dbReference type="ARBA" id="ARBA00022448"/>
    </source>
</evidence>
<proteinExistence type="inferred from homology"/>
<evidence type="ECO:0000256" key="10">
    <source>
        <dbReference type="ARBA" id="ARBA00023161"/>
    </source>
</evidence>
<protein>
    <recommendedName>
        <fullName evidence="14">Btz domain-containing protein</fullName>
    </recommendedName>
</protein>
<name>A0A4Y7J754_PAPSO</name>
<dbReference type="PANTHER" id="PTHR36364">
    <property type="entry name" value="OS03G0203000 PROTEIN"/>
    <property type="match status" value="1"/>
</dbReference>
<dbReference type="InterPro" id="IPR018545">
    <property type="entry name" value="Btz_dom"/>
</dbReference>
<keyword evidence="12" id="KW-0539">Nucleus</keyword>
<dbReference type="Pfam" id="PF09405">
    <property type="entry name" value="Btz"/>
    <property type="match status" value="1"/>
</dbReference>
<evidence type="ECO:0000256" key="11">
    <source>
        <dbReference type="ARBA" id="ARBA00023187"/>
    </source>
</evidence>
<comment type="subcellular location">
    <subcellularLocation>
        <location evidence="2">Cytoplasm</location>
    </subcellularLocation>
    <subcellularLocation>
        <location evidence="1">Nucleus</location>
    </subcellularLocation>
</comment>
<feature type="region of interest" description="Disordered" evidence="13">
    <location>
        <begin position="1"/>
        <end position="116"/>
    </location>
</feature>
<feature type="compositionally biased region" description="Basic and acidic residues" evidence="13">
    <location>
        <begin position="38"/>
        <end position="60"/>
    </location>
</feature>
<feature type="compositionally biased region" description="Basic and acidic residues" evidence="13">
    <location>
        <begin position="14"/>
        <end position="25"/>
    </location>
</feature>
<evidence type="ECO:0000256" key="2">
    <source>
        <dbReference type="ARBA" id="ARBA00004496"/>
    </source>
</evidence>
<dbReference type="Proteomes" id="UP000316621">
    <property type="component" value="Chromosome 3"/>
</dbReference>
<keyword evidence="4" id="KW-0813">Transport</keyword>
<dbReference type="GO" id="GO:0003729">
    <property type="term" value="F:mRNA binding"/>
    <property type="evidence" value="ECO:0007669"/>
    <property type="project" value="InterPro"/>
</dbReference>
<feature type="compositionally biased region" description="Basic and acidic residues" evidence="13">
    <location>
        <begin position="91"/>
        <end position="108"/>
    </location>
</feature>
<keyword evidence="9" id="KW-0694">RNA-binding</keyword>
<dbReference type="STRING" id="3469.A0A4Y7J754"/>
<dbReference type="EMBL" id="CM010717">
    <property type="protein sequence ID" value="RZC56973.1"/>
    <property type="molecule type" value="Genomic_DNA"/>
</dbReference>
<keyword evidence="8" id="KW-0810">Translation regulation</keyword>
<dbReference type="GO" id="GO:0000184">
    <property type="term" value="P:nuclear-transcribed mRNA catabolic process, nonsense-mediated decay"/>
    <property type="evidence" value="ECO:0007669"/>
    <property type="project" value="UniProtKB-KW"/>
</dbReference>
<dbReference type="Gramene" id="RZC56973">
    <property type="protein sequence ID" value="RZC56973"/>
    <property type="gene ID" value="C5167_015835"/>
</dbReference>
<dbReference type="GO" id="GO:0005737">
    <property type="term" value="C:cytoplasm"/>
    <property type="evidence" value="ECO:0007669"/>
    <property type="project" value="UniProtKB-SubCell"/>
</dbReference>
<evidence type="ECO:0000256" key="12">
    <source>
        <dbReference type="ARBA" id="ARBA00023242"/>
    </source>
</evidence>
<keyword evidence="5" id="KW-0963">Cytoplasm</keyword>
<dbReference type="GO" id="GO:0035145">
    <property type="term" value="C:exon-exon junction complex"/>
    <property type="evidence" value="ECO:0007669"/>
    <property type="project" value="InterPro"/>
</dbReference>
<evidence type="ECO:0000256" key="8">
    <source>
        <dbReference type="ARBA" id="ARBA00022845"/>
    </source>
</evidence>
<feature type="compositionally biased region" description="Basic residues" evidence="13">
    <location>
        <begin position="1"/>
        <end position="13"/>
    </location>
</feature>
<keyword evidence="16" id="KW-1185">Reference proteome</keyword>
<evidence type="ECO:0000256" key="3">
    <source>
        <dbReference type="ARBA" id="ARBA00009548"/>
    </source>
</evidence>
<evidence type="ECO:0000313" key="15">
    <source>
        <dbReference type="EMBL" id="RZC56973.1"/>
    </source>
</evidence>
<gene>
    <name evidence="15" type="ORF">C5167_015835</name>
</gene>